<evidence type="ECO:0000313" key="8">
    <source>
        <dbReference type="Proteomes" id="UP000281098"/>
    </source>
</evidence>
<dbReference type="Proteomes" id="UP000068603">
    <property type="component" value="Unassembled WGS sequence"/>
</dbReference>
<dbReference type="EMBL" id="QTPM01000030">
    <property type="protein sequence ID" value="RQY88489.1"/>
    <property type="molecule type" value="Genomic_DNA"/>
</dbReference>
<comment type="similarity">
    <text evidence="1">Belongs to the peptidase A24 family.</text>
</comment>
<dbReference type="GO" id="GO:0006465">
    <property type="term" value="P:signal peptide processing"/>
    <property type="evidence" value="ECO:0007669"/>
    <property type="project" value="TreeGrafter"/>
</dbReference>
<evidence type="ECO:0000313" key="7">
    <source>
        <dbReference type="Proteomes" id="UP000068603"/>
    </source>
</evidence>
<dbReference type="Proteomes" id="UP000281098">
    <property type="component" value="Unassembled WGS sequence"/>
</dbReference>
<dbReference type="GO" id="GO:0005886">
    <property type="term" value="C:plasma membrane"/>
    <property type="evidence" value="ECO:0007669"/>
    <property type="project" value="TreeGrafter"/>
</dbReference>
<comment type="caution">
    <text evidence="5">The sequence shown here is derived from an EMBL/GenBank/DDBJ whole genome shotgun (WGS) entry which is preliminary data.</text>
</comment>
<feature type="transmembrane region" description="Helical" evidence="2">
    <location>
        <begin position="98"/>
        <end position="120"/>
    </location>
</feature>
<dbReference type="GO" id="GO:0004190">
    <property type="term" value="F:aspartic-type endopeptidase activity"/>
    <property type="evidence" value="ECO:0007669"/>
    <property type="project" value="InterPro"/>
</dbReference>
<dbReference type="AlphaFoldDB" id="A0A104PJL7"/>
<dbReference type="STRING" id="1503054.WT74_07670"/>
<feature type="transmembrane region" description="Helical" evidence="2">
    <location>
        <begin position="30"/>
        <end position="50"/>
    </location>
</feature>
<dbReference type="EMBL" id="VZOK01000037">
    <property type="protein sequence ID" value="KAB0635523.1"/>
    <property type="molecule type" value="Genomic_DNA"/>
</dbReference>
<dbReference type="Pfam" id="PF01478">
    <property type="entry name" value="Peptidase_A24"/>
    <property type="match status" value="1"/>
</dbReference>
<reference evidence="4 9" key="3">
    <citation type="submission" date="2019-09" db="EMBL/GenBank/DDBJ databases">
        <title>Draft genome sequences of 48 bacterial type strains from the CCUG.</title>
        <authorList>
            <person name="Tunovic T."/>
            <person name="Pineiro-Iglesias B."/>
            <person name="Unosson C."/>
            <person name="Inganas E."/>
            <person name="Ohlen M."/>
            <person name="Cardew S."/>
            <person name="Jensie-Markopoulos S."/>
            <person name="Salva-Serra F."/>
            <person name="Jaen-Luchoro D."/>
            <person name="Karlsson R."/>
            <person name="Svensson-Stadler L."/>
            <person name="Chun J."/>
            <person name="Moore E."/>
        </authorList>
    </citation>
    <scope>NUCLEOTIDE SEQUENCE [LARGE SCALE GENOMIC DNA]</scope>
    <source>
        <strain evidence="4 9">CCUG 65686</strain>
    </source>
</reference>
<sequence length="166" mass="17360">MALLISTGIFFAWAMLVALGDIRFRRVPNALVLAGLIAGVASAFAHANPFGIFPRQALFGMLIGMASLFPFFALRVMGAADVKVFAVLGAWCGMHALFWFWVVASVAAGAHALALMALSNTSFGALWRRGAPAMALGGRRATPYAACLVAPAAVWLAHLVVSGGVQ</sequence>
<dbReference type="PANTHER" id="PTHR30487">
    <property type="entry name" value="TYPE 4 PREPILIN-LIKE PROTEINS LEADER PEPTIDE-PROCESSING ENZYME"/>
    <property type="match status" value="1"/>
</dbReference>
<feature type="domain" description="Prepilin type IV endopeptidase peptidase" evidence="3">
    <location>
        <begin position="9"/>
        <end position="112"/>
    </location>
</feature>
<gene>
    <name evidence="6" type="ORF">DF017_22395</name>
    <name evidence="4" type="ORF">F7R25_22615</name>
    <name evidence="5" type="ORF">WT44_14860</name>
</gene>
<keyword evidence="2" id="KW-1133">Transmembrane helix</keyword>
<evidence type="ECO:0000313" key="5">
    <source>
        <dbReference type="EMBL" id="KWA61958.1"/>
    </source>
</evidence>
<evidence type="ECO:0000256" key="1">
    <source>
        <dbReference type="ARBA" id="ARBA00005801"/>
    </source>
</evidence>
<evidence type="ECO:0000256" key="2">
    <source>
        <dbReference type="SAM" id="Phobius"/>
    </source>
</evidence>
<accession>A0A104PJL7</accession>
<evidence type="ECO:0000259" key="3">
    <source>
        <dbReference type="Pfam" id="PF01478"/>
    </source>
</evidence>
<dbReference type="GeneID" id="93053849"/>
<dbReference type="EMBL" id="LPHB01000047">
    <property type="protein sequence ID" value="KWA61958.1"/>
    <property type="molecule type" value="Genomic_DNA"/>
</dbReference>
<proteinExistence type="inferred from homology"/>
<dbReference type="InterPro" id="IPR000045">
    <property type="entry name" value="Prepilin_IV_endopep_pep"/>
</dbReference>
<keyword evidence="2" id="KW-0812">Transmembrane</keyword>
<dbReference type="InterPro" id="IPR050882">
    <property type="entry name" value="Prepilin_peptidase/N-MTase"/>
</dbReference>
<protein>
    <submittedName>
        <fullName evidence="4">Prepilin peptidase</fullName>
    </submittedName>
</protein>
<reference evidence="5 7" key="1">
    <citation type="submission" date="2015-11" db="EMBL/GenBank/DDBJ databases">
        <title>Expanding the genomic diversity of Burkholderia species for the development of highly accurate diagnostics.</title>
        <authorList>
            <person name="Sahl J."/>
            <person name="Keim P."/>
            <person name="Wagner D."/>
        </authorList>
    </citation>
    <scope>NUCLEOTIDE SEQUENCE [LARGE SCALE GENOMIC DNA]</scope>
    <source>
        <strain evidence="5 7">MSMB1960WGS</strain>
    </source>
</reference>
<feature type="transmembrane region" description="Helical" evidence="2">
    <location>
        <begin position="141"/>
        <end position="161"/>
    </location>
</feature>
<dbReference type="Gene3D" id="1.20.120.1220">
    <property type="match status" value="1"/>
</dbReference>
<dbReference type="RefSeq" id="WP_059807152.1">
    <property type="nucleotide sequence ID" value="NZ_CABVPM010000070.1"/>
</dbReference>
<feature type="transmembrane region" description="Helical" evidence="2">
    <location>
        <begin position="57"/>
        <end position="78"/>
    </location>
</feature>
<organism evidence="5">
    <name type="scientific">Burkholderia stagnalis</name>
    <dbReference type="NCBI Taxonomy" id="1503054"/>
    <lineage>
        <taxon>Bacteria</taxon>
        <taxon>Pseudomonadati</taxon>
        <taxon>Pseudomonadota</taxon>
        <taxon>Betaproteobacteria</taxon>
        <taxon>Burkholderiales</taxon>
        <taxon>Burkholderiaceae</taxon>
        <taxon>Burkholderia</taxon>
        <taxon>Burkholderia cepacia complex</taxon>
    </lineage>
</organism>
<evidence type="ECO:0000313" key="9">
    <source>
        <dbReference type="Proteomes" id="UP000473470"/>
    </source>
</evidence>
<keyword evidence="2" id="KW-0472">Membrane</keyword>
<dbReference type="Proteomes" id="UP000473470">
    <property type="component" value="Unassembled WGS sequence"/>
</dbReference>
<name>A0A104PJL7_9BURK</name>
<reference evidence="6 8" key="2">
    <citation type="submission" date="2018-08" db="EMBL/GenBank/DDBJ databases">
        <title>Comparative analysis of Burkholderia isolates from Puerto Rico.</title>
        <authorList>
            <person name="Hall C."/>
            <person name="Sahl J."/>
            <person name="Wagner D."/>
        </authorList>
    </citation>
    <scope>NUCLEOTIDE SEQUENCE [LARGE SCALE GENOMIC DNA]</scope>
    <source>
        <strain evidence="6 8">Bp8966</strain>
    </source>
</reference>
<keyword evidence="8" id="KW-1185">Reference proteome</keyword>
<evidence type="ECO:0000313" key="4">
    <source>
        <dbReference type="EMBL" id="KAB0635523.1"/>
    </source>
</evidence>
<dbReference type="PANTHER" id="PTHR30487:SF0">
    <property type="entry name" value="PREPILIN LEADER PEPTIDASE_N-METHYLTRANSFERASE-RELATED"/>
    <property type="match status" value="1"/>
</dbReference>
<dbReference type="KEGG" id="bstg:WT74_07670"/>
<evidence type="ECO:0000313" key="6">
    <source>
        <dbReference type="EMBL" id="RQY88489.1"/>
    </source>
</evidence>